<feature type="compositionally biased region" description="Gly residues" evidence="2">
    <location>
        <begin position="1"/>
        <end position="24"/>
    </location>
</feature>
<dbReference type="PROSITE" id="PS50821">
    <property type="entry name" value="PAZ"/>
    <property type="match status" value="1"/>
</dbReference>
<dbReference type="Pfam" id="PF02170">
    <property type="entry name" value="PAZ"/>
    <property type="match status" value="1"/>
</dbReference>
<proteinExistence type="inferred from homology"/>
<dbReference type="SUPFAM" id="SSF101690">
    <property type="entry name" value="PAZ domain"/>
    <property type="match status" value="1"/>
</dbReference>
<dbReference type="SMART" id="SM00950">
    <property type="entry name" value="Piwi"/>
    <property type="match status" value="1"/>
</dbReference>
<dbReference type="InterPro" id="IPR032472">
    <property type="entry name" value="ArgoL2"/>
</dbReference>
<dbReference type="InterPro" id="IPR014811">
    <property type="entry name" value="ArgoL1"/>
</dbReference>
<accession>A0A1B8A7F3</accession>
<organism evidence="5 6">
    <name type="scientific">Fusarium poae</name>
    <dbReference type="NCBI Taxonomy" id="36050"/>
    <lineage>
        <taxon>Eukaryota</taxon>
        <taxon>Fungi</taxon>
        <taxon>Dikarya</taxon>
        <taxon>Ascomycota</taxon>
        <taxon>Pezizomycotina</taxon>
        <taxon>Sordariomycetes</taxon>
        <taxon>Hypocreomycetidae</taxon>
        <taxon>Hypocreales</taxon>
        <taxon>Nectriaceae</taxon>
        <taxon>Fusarium</taxon>
    </lineage>
</organism>
<dbReference type="Gene3D" id="3.30.420.10">
    <property type="entry name" value="Ribonuclease H-like superfamily/Ribonuclease H"/>
    <property type="match status" value="1"/>
</dbReference>
<comment type="caution">
    <text evidence="5">The sequence shown here is derived from an EMBL/GenBank/DDBJ whole genome shotgun (WGS) entry which is preliminary data.</text>
</comment>
<dbReference type="InterPro" id="IPR036085">
    <property type="entry name" value="PAZ_dom_sf"/>
</dbReference>
<dbReference type="InterPro" id="IPR045246">
    <property type="entry name" value="Piwi_ago-like"/>
</dbReference>
<dbReference type="Pfam" id="PF16488">
    <property type="entry name" value="ArgoL2"/>
    <property type="match status" value="1"/>
</dbReference>
<dbReference type="Pfam" id="PF08699">
    <property type="entry name" value="ArgoL1"/>
    <property type="match status" value="1"/>
</dbReference>
<dbReference type="AlphaFoldDB" id="A0A1B8A7F3"/>
<feature type="domain" description="Piwi" evidence="4">
    <location>
        <begin position="584"/>
        <end position="908"/>
    </location>
</feature>
<dbReference type="CDD" id="cd04657">
    <property type="entry name" value="Piwi_ago-like"/>
    <property type="match status" value="1"/>
</dbReference>
<dbReference type="PROSITE" id="PS50822">
    <property type="entry name" value="PIWI"/>
    <property type="match status" value="1"/>
</dbReference>
<feature type="compositionally biased region" description="Gly residues" evidence="2">
    <location>
        <begin position="33"/>
        <end position="48"/>
    </location>
</feature>
<dbReference type="STRING" id="36050.A0A1B8A7F3"/>
<evidence type="ECO:0008006" key="7">
    <source>
        <dbReference type="Google" id="ProtNLM"/>
    </source>
</evidence>
<evidence type="ECO:0000256" key="1">
    <source>
        <dbReference type="RuleBase" id="RU361178"/>
    </source>
</evidence>
<evidence type="ECO:0000256" key="2">
    <source>
        <dbReference type="SAM" id="MobiDB-lite"/>
    </source>
</evidence>
<dbReference type="Proteomes" id="UP000091967">
    <property type="component" value="Unassembled WGS sequence"/>
</dbReference>
<dbReference type="OMA" id="RTQCILE"/>
<evidence type="ECO:0000313" key="5">
    <source>
        <dbReference type="EMBL" id="OBS16385.1"/>
    </source>
</evidence>
<evidence type="ECO:0000313" key="6">
    <source>
        <dbReference type="Proteomes" id="UP000091967"/>
    </source>
</evidence>
<dbReference type="InterPro" id="IPR003165">
    <property type="entry name" value="Piwi"/>
</dbReference>
<evidence type="ECO:0000259" key="4">
    <source>
        <dbReference type="PROSITE" id="PS50822"/>
    </source>
</evidence>
<dbReference type="SMART" id="SM01163">
    <property type="entry name" value="DUF1785"/>
    <property type="match status" value="1"/>
</dbReference>
<dbReference type="InterPro" id="IPR036397">
    <property type="entry name" value="RNaseH_sf"/>
</dbReference>
<dbReference type="Pfam" id="PF02171">
    <property type="entry name" value="Piwi"/>
    <property type="match status" value="1"/>
</dbReference>
<dbReference type="SUPFAM" id="SSF53098">
    <property type="entry name" value="Ribonuclease H-like"/>
    <property type="match status" value="1"/>
</dbReference>
<feature type="region of interest" description="Disordered" evidence="2">
    <location>
        <begin position="324"/>
        <end position="360"/>
    </location>
</feature>
<name>A0A1B8A7F3_FUSPO</name>
<dbReference type="PANTHER" id="PTHR22891">
    <property type="entry name" value="EUKARYOTIC TRANSLATION INITIATION FACTOR 2C"/>
    <property type="match status" value="1"/>
</dbReference>
<reference evidence="5 6" key="1">
    <citation type="submission" date="2016-06" db="EMBL/GenBank/DDBJ databases">
        <title>Living apart together: crosstalk between the core and supernumerary genomes in a fungal plant pathogen.</title>
        <authorList>
            <person name="Vanheule A."/>
            <person name="Audenaert K."/>
            <person name="Warris S."/>
            <person name="Van De Geest H."/>
            <person name="Schijlen E."/>
            <person name="Hofte M."/>
            <person name="De Saeger S."/>
            <person name="Haesaert G."/>
            <person name="Waalwijk C."/>
            <person name="Van Der Lee T."/>
        </authorList>
    </citation>
    <scope>NUCLEOTIDE SEQUENCE [LARGE SCALE GENOMIC DNA]</scope>
    <source>
        <strain evidence="5 6">2516</strain>
    </source>
</reference>
<feature type="domain" description="PAZ" evidence="3">
    <location>
        <begin position="268"/>
        <end position="411"/>
    </location>
</feature>
<gene>
    <name evidence="5" type="ORF">FPOA_12953</name>
</gene>
<dbReference type="Gene3D" id="3.40.50.2300">
    <property type="match status" value="1"/>
</dbReference>
<dbReference type="Gene3D" id="2.170.260.10">
    <property type="entry name" value="paz domain"/>
    <property type="match status" value="1"/>
</dbReference>
<dbReference type="GO" id="GO:0003723">
    <property type="term" value="F:RNA binding"/>
    <property type="evidence" value="ECO:0007669"/>
    <property type="project" value="InterPro"/>
</dbReference>
<feature type="compositionally biased region" description="Polar residues" evidence="2">
    <location>
        <begin position="51"/>
        <end position="67"/>
    </location>
</feature>
<protein>
    <recommendedName>
        <fullName evidence="7">Piwi domain-containing protein</fullName>
    </recommendedName>
</protein>
<dbReference type="SMART" id="SM00949">
    <property type="entry name" value="PAZ"/>
    <property type="match status" value="1"/>
</dbReference>
<feature type="region of interest" description="Disordered" evidence="2">
    <location>
        <begin position="1"/>
        <end position="67"/>
    </location>
</feature>
<keyword evidence="6" id="KW-1185">Reference proteome</keyword>
<dbReference type="InterPro" id="IPR003100">
    <property type="entry name" value="PAZ_dom"/>
</dbReference>
<sequence length="952" mass="103876">MSSGNRGGGRGGRGNYGPRGGSGSFRGDRGGRGGRGGGGRGGYGGPTGSGQQTIQVFPNSQGQNPQVTKVEDALHPATKHKLDLGSLKLTEGFPGRPGYGTRGTKVELTANYVELIAAVEHDPTSIRYTDQPILQDEVLVEVPYRSEGEDEPTARATIYNVRVQYTKTLNIGELVNYLNSTSLSQSLLDKQELTQALNIFLNHYAKSSKNLVTIGSTKSFSLSSDAARGDIGSGLEIIRGFFSSVRVATCRILVNINVSHGAFYHAVPLPGLMKSYGLRSTVMLERFLKLVRIQTMHLPEKRNKANEVVPRVKTIFGLARKDDGHGLATHRASSSAPKPVAKGGAKGKGKGKGKAQAEGSAASTTGRYITVFDFFRITYNRVLQDPQLPLVNCGNRDNPMYLPAEVCLVLPGQTSKSKLDSAQAQHMIRHAVRKPWENAAAIVREGVQTVGLDENANVLLRSFGLKITPGLIKVPGRILFGPKVIYKNNKAAGLRFGSWNMSDIKFNIGASLAKWSYLMVSIPGIRDSFDQQSLRAVMDEFHAALQKIGVNAAQPFPGQRLQLQHPDDPALDSALQRAAGALDLLFIILPGANIPLYKRIKTIADKNYGIHTICSVGSKLAKDRGRDQYMANVALKFNLKLGGINQMVENKNLGIIDQNKTMIVGIDVTHPSPGSSSNAPSVSAMVASIDKFLGQWPATLRIQRARQESVDDLTEMLKSRLGLWKTKGKHAALPENILIYRDGVSEGQYDMVLSQEFPQLRRACEQMYPAADTKKGLPRFTIIVCGKRHKTRFYPITEQDCDRSGNTKPGTVVDRGVTEARNWDFFLQAHAALQGTARPCHYYIVHDEIFRQIYAKSIPLPFQSIADIVEDLTHNMCYLFGRATKAVSLCPPAYYADLACERARCYLASLFDTPSPSTVPSVTGTSAAGGTGQPTADDVQIHQKLKDTMFYI</sequence>
<comment type="similarity">
    <text evidence="1">Belongs to the argonaute family.</text>
</comment>
<evidence type="ECO:0000259" key="3">
    <source>
        <dbReference type="PROSITE" id="PS50821"/>
    </source>
</evidence>
<dbReference type="CDD" id="cd02846">
    <property type="entry name" value="PAZ_argonaute_like"/>
    <property type="match status" value="1"/>
</dbReference>
<dbReference type="InterPro" id="IPR012337">
    <property type="entry name" value="RNaseH-like_sf"/>
</dbReference>
<dbReference type="EMBL" id="LYXU01000098">
    <property type="protein sequence ID" value="OBS16385.1"/>
    <property type="molecule type" value="Genomic_DNA"/>
</dbReference>